<proteinExistence type="predicted"/>
<sequence>MVTDELVKEFKERMHISHSSEDSNLKRLLSFSVAFVEDKCGEFDLTGETNLDIRAKELVLERARYAYNDAVEYFDDNFLSDIVGLGLDMVFAQEAEADEEV</sequence>
<gene>
    <name evidence="1" type="ORF">ACFSJF_17195</name>
</gene>
<protein>
    <submittedName>
        <fullName evidence="1">Phage gp6-like head-tail connector protein</fullName>
    </submittedName>
</protein>
<comment type="caution">
    <text evidence="1">The sequence shown here is derived from an EMBL/GenBank/DDBJ whole genome shotgun (WGS) entry which is preliminary data.</text>
</comment>
<organism evidence="1 2">
    <name type="scientific">Ornithinibacillus salinisoli</name>
    <dbReference type="NCBI Taxonomy" id="1848459"/>
    <lineage>
        <taxon>Bacteria</taxon>
        <taxon>Bacillati</taxon>
        <taxon>Bacillota</taxon>
        <taxon>Bacilli</taxon>
        <taxon>Bacillales</taxon>
        <taxon>Bacillaceae</taxon>
        <taxon>Ornithinibacillus</taxon>
    </lineage>
</organism>
<reference evidence="2" key="1">
    <citation type="journal article" date="2019" name="Int. J. Syst. Evol. Microbiol.">
        <title>The Global Catalogue of Microorganisms (GCM) 10K type strain sequencing project: providing services to taxonomists for standard genome sequencing and annotation.</title>
        <authorList>
            <consortium name="The Broad Institute Genomics Platform"/>
            <consortium name="The Broad Institute Genome Sequencing Center for Infectious Disease"/>
            <person name="Wu L."/>
            <person name="Ma J."/>
        </authorList>
    </citation>
    <scope>NUCLEOTIDE SEQUENCE [LARGE SCALE GENOMIC DNA]</scope>
    <source>
        <strain evidence="2">R28</strain>
    </source>
</reference>
<dbReference type="RefSeq" id="WP_377557041.1">
    <property type="nucleotide sequence ID" value="NZ_JBHUHQ010000021.1"/>
</dbReference>
<keyword evidence="2" id="KW-1185">Reference proteome</keyword>
<name>A0ABW4W628_9BACI</name>
<evidence type="ECO:0000313" key="1">
    <source>
        <dbReference type="EMBL" id="MFD2046017.1"/>
    </source>
</evidence>
<evidence type="ECO:0000313" key="2">
    <source>
        <dbReference type="Proteomes" id="UP001597383"/>
    </source>
</evidence>
<dbReference type="Proteomes" id="UP001597383">
    <property type="component" value="Unassembled WGS sequence"/>
</dbReference>
<dbReference type="EMBL" id="JBHUHQ010000021">
    <property type="protein sequence ID" value="MFD2046017.1"/>
    <property type="molecule type" value="Genomic_DNA"/>
</dbReference>
<accession>A0ABW4W628</accession>